<dbReference type="AlphaFoldDB" id="A0A6J1LHL4"/>
<dbReference type="KEGG" id="dhe:111596590"/>
<feature type="region of interest" description="Disordered" evidence="1">
    <location>
        <begin position="73"/>
        <end position="94"/>
    </location>
</feature>
<reference evidence="4" key="1">
    <citation type="submission" date="2025-08" db="UniProtKB">
        <authorList>
            <consortium name="RefSeq"/>
        </authorList>
    </citation>
    <scope>IDENTIFICATION</scope>
    <source>
        <strain evidence="4">15085-1641.00</strain>
        <tissue evidence="4">Whole body</tissue>
    </source>
</reference>
<feature type="compositionally biased region" description="Polar residues" evidence="1">
    <location>
        <begin position="250"/>
        <end position="265"/>
    </location>
</feature>
<proteinExistence type="predicted"/>
<feature type="region of interest" description="Disordered" evidence="1">
    <location>
        <begin position="1"/>
        <end position="36"/>
    </location>
</feature>
<feature type="region of interest" description="Disordered" evidence="1">
    <location>
        <begin position="166"/>
        <end position="193"/>
    </location>
</feature>
<keyword evidence="2" id="KW-1133">Transmembrane helix</keyword>
<gene>
    <name evidence="4" type="primary">LOC111596590</name>
</gene>
<dbReference type="GeneID" id="111596590"/>
<keyword evidence="3" id="KW-1185">Reference proteome</keyword>
<feature type="compositionally biased region" description="Low complexity" evidence="1">
    <location>
        <begin position="219"/>
        <end position="247"/>
    </location>
</feature>
<organism evidence="3 4">
    <name type="scientific">Drosophila hydei</name>
    <name type="common">Fruit fly</name>
    <dbReference type="NCBI Taxonomy" id="7224"/>
    <lineage>
        <taxon>Eukaryota</taxon>
        <taxon>Metazoa</taxon>
        <taxon>Ecdysozoa</taxon>
        <taxon>Arthropoda</taxon>
        <taxon>Hexapoda</taxon>
        <taxon>Insecta</taxon>
        <taxon>Pterygota</taxon>
        <taxon>Neoptera</taxon>
        <taxon>Endopterygota</taxon>
        <taxon>Diptera</taxon>
        <taxon>Brachycera</taxon>
        <taxon>Muscomorpha</taxon>
        <taxon>Ephydroidea</taxon>
        <taxon>Drosophilidae</taxon>
        <taxon>Drosophila</taxon>
    </lineage>
</organism>
<evidence type="ECO:0000256" key="2">
    <source>
        <dbReference type="SAM" id="Phobius"/>
    </source>
</evidence>
<keyword evidence="2" id="KW-0812">Transmembrane</keyword>
<accession>A0A6J1LHL4</accession>
<dbReference type="OrthoDB" id="7870210at2759"/>
<dbReference type="OMA" id="FRYGQMR"/>
<evidence type="ECO:0000256" key="1">
    <source>
        <dbReference type="SAM" id="MobiDB-lite"/>
    </source>
</evidence>
<keyword evidence="2" id="KW-0472">Membrane</keyword>
<feature type="transmembrane region" description="Helical" evidence="2">
    <location>
        <begin position="326"/>
        <end position="350"/>
    </location>
</feature>
<evidence type="ECO:0000313" key="3">
    <source>
        <dbReference type="Proteomes" id="UP000504633"/>
    </source>
</evidence>
<feature type="compositionally biased region" description="Polar residues" evidence="1">
    <location>
        <begin position="1"/>
        <end position="14"/>
    </location>
</feature>
<feature type="region of interest" description="Disordered" evidence="1">
    <location>
        <begin position="213"/>
        <end position="288"/>
    </location>
</feature>
<dbReference type="Proteomes" id="UP000504633">
    <property type="component" value="Unplaced"/>
</dbReference>
<evidence type="ECO:0000313" key="4">
    <source>
        <dbReference type="RefSeq" id="XP_023166638.2"/>
    </source>
</evidence>
<protein>
    <submittedName>
        <fullName evidence="4">Uncharacterized protein DDB_G0283357</fullName>
    </submittedName>
</protein>
<sequence>MNRNKQQSQQNANRIRSLGLLDKTMPLTAATPPQLRNRRQFQFNGMNFETNPLSLQRSRGGLDGDAGDGRFPAAEEWRDPSPYHTTYKTPMPTINRPYPQHSCQSDMSMNNEVNSPRMVNHSQVVHQPDGRTAWQADNYNGNSQAGGEDTYSNSYNCNYSINNANNSARNNTNSSNNNSSNNASLSSNKISPSSINADRFQQVLAKYSKQPVSDDYSVNSNINNNNATTTTTTTNGSYGSSINSIGNMNMKRNYNNRSTGNSISNSDRKNNIPDELNNDQSTREQPVFSPRMYNRSNLKLSGFRYGQMRAGGGCSSAAINRSKMDYITLAGFLLGYLTSNMLFFLCWYFTWLKGQVVKLRNHFLGQANLWEFFDFEDTTRYSMQTKLLLAPIILGCSILYCVVNVLHLLIKLVRADVPRTVVDFVQRIVRNHWP</sequence>
<feature type="transmembrane region" description="Helical" evidence="2">
    <location>
        <begin position="388"/>
        <end position="410"/>
    </location>
</feature>
<dbReference type="RefSeq" id="XP_023166638.2">
    <property type="nucleotide sequence ID" value="XM_023310870.2"/>
</dbReference>
<name>A0A6J1LHL4_DROHY</name>